<dbReference type="EMBL" id="JARKIE010000038">
    <property type="protein sequence ID" value="KAJ7695414.1"/>
    <property type="molecule type" value="Genomic_DNA"/>
</dbReference>
<sequence>MSAPPPVLPEGLNYIAVIIPALTFSLLGAFFGGILLPLLIFLFMFSTPASRAHPVFVLNVCIVVLGLGLAAINVGQEWSNLTTPNVAIPDSLTLANIALTVVSPLVIDSVLIFRYIAFYPRRATPLSKYAQILAFPLTIKTGRLICDTLFLVNLGRKNGQGSIDVLASQTWFRNPYLVSEWSLQIVDNVYASSFFFWKLSSYYEKSQATFIVRNRSLISRIRGLFAIALANFVFPLFLNVTQVVLITRDTNYARGAEVLMANMYVSIFGVLFATVWASGNAWGRNNSPQDQSAMHTTFSDRPGYLNSGNEIRFAKKTLNSSRTATMPTHYLAMDVRVNQTAISDAPTGTTSMSDVKGERDEFAHP</sequence>
<keyword evidence="2" id="KW-0472">Membrane</keyword>
<dbReference type="AlphaFoldDB" id="A0AAD7GHS2"/>
<proteinExistence type="predicted"/>
<feature type="compositionally biased region" description="Polar residues" evidence="1">
    <location>
        <begin position="342"/>
        <end position="353"/>
    </location>
</feature>
<feature type="transmembrane region" description="Helical" evidence="2">
    <location>
        <begin position="223"/>
        <end position="246"/>
    </location>
</feature>
<feature type="transmembrane region" description="Helical" evidence="2">
    <location>
        <begin position="94"/>
        <end position="117"/>
    </location>
</feature>
<feature type="transmembrane region" description="Helical" evidence="2">
    <location>
        <begin position="258"/>
        <end position="277"/>
    </location>
</feature>
<keyword evidence="2" id="KW-1133">Transmembrane helix</keyword>
<feature type="transmembrane region" description="Helical" evidence="2">
    <location>
        <begin position="55"/>
        <end position="74"/>
    </location>
</feature>
<keyword evidence="2" id="KW-0812">Transmembrane</keyword>
<gene>
    <name evidence="3" type="ORF">B0H17DRAFT_930575</name>
</gene>
<protein>
    <submittedName>
        <fullName evidence="3">Uncharacterized protein</fullName>
    </submittedName>
</protein>
<evidence type="ECO:0000256" key="2">
    <source>
        <dbReference type="SAM" id="Phobius"/>
    </source>
</evidence>
<comment type="caution">
    <text evidence="3">The sequence shown here is derived from an EMBL/GenBank/DDBJ whole genome shotgun (WGS) entry which is preliminary data.</text>
</comment>
<dbReference type="Proteomes" id="UP001221757">
    <property type="component" value="Unassembled WGS sequence"/>
</dbReference>
<reference evidence="3" key="1">
    <citation type="submission" date="2023-03" db="EMBL/GenBank/DDBJ databases">
        <title>Massive genome expansion in bonnet fungi (Mycena s.s.) driven by repeated elements and novel gene families across ecological guilds.</title>
        <authorList>
            <consortium name="Lawrence Berkeley National Laboratory"/>
            <person name="Harder C.B."/>
            <person name="Miyauchi S."/>
            <person name="Viragh M."/>
            <person name="Kuo A."/>
            <person name="Thoen E."/>
            <person name="Andreopoulos B."/>
            <person name="Lu D."/>
            <person name="Skrede I."/>
            <person name="Drula E."/>
            <person name="Henrissat B."/>
            <person name="Morin E."/>
            <person name="Kohler A."/>
            <person name="Barry K."/>
            <person name="LaButti K."/>
            <person name="Morin E."/>
            <person name="Salamov A."/>
            <person name="Lipzen A."/>
            <person name="Mereny Z."/>
            <person name="Hegedus B."/>
            <person name="Baldrian P."/>
            <person name="Stursova M."/>
            <person name="Weitz H."/>
            <person name="Taylor A."/>
            <person name="Grigoriev I.V."/>
            <person name="Nagy L.G."/>
            <person name="Martin F."/>
            <person name="Kauserud H."/>
        </authorList>
    </citation>
    <scope>NUCLEOTIDE SEQUENCE</scope>
    <source>
        <strain evidence="3">CBHHK067</strain>
    </source>
</reference>
<evidence type="ECO:0000313" key="3">
    <source>
        <dbReference type="EMBL" id="KAJ7695414.1"/>
    </source>
</evidence>
<name>A0AAD7GHS2_MYCRO</name>
<accession>A0AAD7GHS2</accession>
<organism evidence="3 4">
    <name type="scientific">Mycena rosella</name>
    <name type="common">Pink bonnet</name>
    <name type="synonym">Agaricus rosellus</name>
    <dbReference type="NCBI Taxonomy" id="1033263"/>
    <lineage>
        <taxon>Eukaryota</taxon>
        <taxon>Fungi</taxon>
        <taxon>Dikarya</taxon>
        <taxon>Basidiomycota</taxon>
        <taxon>Agaricomycotina</taxon>
        <taxon>Agaricomycetes</taxon>
        <taxon>Agaricomycetidae</taxon>
        <taxon>Agaricales</taxon>
        <taxon>Marasmiineae</taxon>
        <taxon>Mycenaceae</taxon>
        <taxon>Mycena</taxon>
    </lineage>
</organism>
<keyword evidence="4" id="KW-1185">Reference proteome</keyword>
<feature type="compositionally biased region" description="Basic and acidic residues" evidence="1">
    <location>
        <begin position="355"/>
        <end position="365"/>
    </location>
</feature>
<feature type="region of interest" description="Disordered" evidence="1">
    <location>
        <begin position="342"/>
        <end position="365"/>
    </location>
</feature>
<evidence type="ECO:0000313" key="4">
    <source>
        <dbReference type="Proteomes" id="UP001221757"/>
    </source>
</evidence>
<evidence type="ECO:0000256" key="1">
    <source>
        <dbReference type="SAM" id="MobiDB-lite"/>
    </source>
</evidence>
<feature type="transmembrane region" description="Helical" evidence="2">
    <location>
        <begin position="12"/>
        <end position="43"/>
    </location>
</feature>